<sequence length="50" mass="6216">MERSKHFEKVKYYYEEGFWNIRMVYNVVAKGWITPDEYEEITGEKYNKES</sequence>
<dbReference type="InterPro" id="IPR010022">
    <property type="entry name" value="XkdX"/>
</dbReference>
<dbReference type="STRING" id="82374.NZ47_04195"/>
<dbReference type="Proteomes" id="UP000030993">
    <property type="component" value="Unassembled WGS sequence"/>
</dbReference>
<dbReference type="AlphaFoldDB" id="A0A0B2K152"/>
<dbReference type="Pfam" id="PF09693">
    <property type="entry name" value="Phage_XkdX"/>
    <property type="match status" value="1"/>
</dbReference>
<organism evidence="1 2">
    <name type="scientific">Anaerovibrio lipolyticus</name>
    <dbReference type="NCBI Taxonomy" id="82374"/>
    <lineage>
        <taxon>Bacteria</taxon>
        <taxon>Bacillati</taxon>
        <taxon>Bacillota</taxon>
        <taxon>Negativicutes</taxon>
        <taxon>Selenomonadales</taxon>
        <taxon>Selenomonadaceae</taxon>
        <taxon>Anaerovibrio</taxon>
    </lineage>
</organism>
<keyword evidence="2" id="KW-1185">Reference proteome</keyword>
<name>A0A0B2K152_9FIRM</name>
<evidence type="ECO:0000313" key="1">
    <source>
        <dbReference type="EMBL" id="KHM52546.1"/>
    </source>
</evidence>
<accession>A0A0B2K152</accession>
<proteinExistence type="predicted"/>
<comment type="caution">
    <text evidence="1">The sequence shown here is derived from an EMBL/GenBank/DDBJ whole genome shotgun (WGS) entry which is preliminary data.</text>
</comment>
<protein>
    <submittedName>
        <fullName evidence="1">AraC family transcriptional regulator</fullName>
    </submittedName>
</protein>
<evidence type="ECO:0000313" key="2">
    <source>
        <dbReference type="Proteomes" id="UP000030993"/>
    </source>
</evidence>
<dbReference type="RefSeq" id="WP_039206764.1">
    <property type="nucleotide sequence ID" value="NZ_JSCE01000085.1"/>
</dbReference>
<gene>
    <name evidence="1" type="ORF">NZ47_04195</name>
</gene>
<reference evidence="1 2" key="1">
    <citation type="journal article" date="2013" name="PLoS ONE">
        <title>Identification and characterization of three novel lipases belonging to families II and V from Anaerovibrio lipolyticus 5ST.</title>
        <authorList>
            <person name="Prive F."/>
            <person name="Kaderbhai N.N."/>
            <person name="Girdwood S."/>
            <person name="Worgan H.J."/>
            <person name="Pinloche E."/>
            <person name="Scollan N.D."/>
            <person name="Huws S.A."/>
            <person name="Newbold C.J."/>
        </authorList>
    </citation>
    <scope>NUCLEOTIDE SEQUENCE [LARGE SCALE GENOMIC DNA]</scope>
    <source>
        <strain evidence="1 2">5S</strain>
    </source>
</reference>
<dbReference type="EMBL" id="JSCE01000085">
    <property type="protein sequence ID" value="KHM52546.1"/>
    <property type="molecule type" value="Genomic_DNA"/>
</dbReference>